<organism evidence="2 3">
    <name type="scientific">Rhizoctonia solani</name>
    <dbReference type="NCBI Taxonomy" id="456999"/>
    <lineage>
        <taxon>Eukaryota</taxon>
        <taxon>Fungi</taxon>
        <taxon>Dikarya</taxon>
        <taxon>Basidiomycota</taxon>
        <taxon>Agaricomycotina</taxon>
        <taxon>Agaricomycetes</taxon>
        <taxon>Cantharellales</taxon>
        <taxon>Ceratobasidiaceae</taxon>
        <taxon>Rhizoctonia</taxon>
    </lineage>
</organism>
<evidence type="ECO:0000313" key="3">
    <source>
        <dbReference type="Proteomes" id="UP000663846"/>
    </source>
</evidence>
<feature type="region of interest" description="Disordered" evidence="1">
    <location>
        <begin position="1"/>
        <end position="49"/>
    </location>
</feature>
<comment type="caution">
    <text evidence="2">The sequence shown here is derived from an EMBL/GenBank/DDBJ whole genome shotgun (WGS) entry which is preliminary data.</text>
</comment>
<protein>
    <submittedName>
        <fullName evidence="2">Uncharacterized protein</fullName>
    </submittedName>
</protein>
<reference evidence="2" key="1">
    <citation type="submission" date="2021-01" db="EMBL/GenBank/DDBJ databases">
        <authorList>
            <person name="Kaushik A."/>
        </authorList>
    </citation>
    <scope>NUCLEOTIDE SEQUENCE</scope>
    <source>
        <strain evidence="2">AG1-1C</strain>
    </source>
</reference>
<accession>A0A8H3B3Z8</accession>
<evidence type="ECO:0000256" key="1">
    <source>
        <dbReference type="SAM" id="MobiDB-lite"/>
    </source>
</evidence>
<dbReference type="Proteomes" id="UP000663846">
    <property type="component" value="Unassembled WGS sequence"/>
</dbReference>
<proteinExistence type="predicted"/>
<dbReference type="AlphaFoldDB" id="A0A8H3B3Z8"/>
<dbReference type="EMBL" id="CAJMWS010000488">
    <property type="protein sequence ID" value="CAE6447485.1"/>
    <property type="molecule type" value="Genomic_DNA"/>
</dbReference>
<sequence length="108" mass="12109">MSTTLSDHSREGSQPSSPPRDNRRKQRRFTDDHDDHDDDQTPPAKHPNIIFVNPKRKTADEYGVAARLITRLYGPNWEPCDVVNAGITLLILDDQDEVDAAIASASEK</sequence>
<name>A0A8H3B3Z8_9AGAM</name>
<evidence type="ECO:0000313" key="2">
    <source>
        <dbReference type="EMBL" id="CAE6447485.1"/>
    </source>
</evidence>
<gene>
    <name evidence="2" type="ORF">RDB_LOCUS140332</name>
</gene>